<organism evidence="3 4">
    <name type="scientific">Plantactinospora siamensis</name>
    <dbReference type="NCBI Taxonomy" id="555372"/>
    <lineage>
        <taxon>Bacteria</taxon>
        <taxon>Bacillati</taxon>
        <taxon>Actinomycetota</taxon>
        <taxon>Actinomycetes</taxon>
        <taxon>Micromonosporales</taxon>
        <taxon>Micromonosporaceae</taxon>
        <taxon>Plantactinospora</taxon>
    </lineage>
</organism>
<gene>
    <name evidence="3" type="ORF">ACFFHU_15665</name>
</gene>
<comment type="caution">
    <text evidence="3">The sequence shown here is derived from an EMBL/GenBank/DDBJ whole genome shotgun (WGS) entry which is preliminary data.</text>
</comment>
<accession>A0ABV6NXZ8</accession>
<evidence type="ECO:0000256" key="2">
    <source>
        <dbReference type="SAM" id="Phobius"/>
    </source>
</evidence>
<dbReference type="RefSeq" id="WP_377339465.1">
    <property type="nucleotide sequence ID" value="NZ_JBHLUE010000011.1"/>
</dbReference>
<keyword evidence="4" id="KW-1185">Reference proteome</keyword>
<evidence type="ECO:0000313" key="3">
    <source>
        <dbReference type="EMBL" id="MFC0565566.1"/>
    </source>
</evidence>
<keyword evidence="2" id="KW-0472">Membrane</keyword>
<evidence type="ECO:0000313" key="4">
    <source>
        <dbReference type="Proteomes" id="UP001589894"/>
    </source>
</evidence>
<feature type="region of interest" description="Disordered" evidence="1">
    <location>
        <begin position="49"/>
        <end position="95"/>
    </location>
</feature>
<name>A0ABV6NXZ8_9ACTN</name>
<dbReference type="Proteomes" id="UP001589894">
    <property type="component" value="Unassembled WGS sequence"/>
</dbReference>
<keyword evidence="2" id="KW-1133">Transmembrane helix</keyword>
<evidence type="ECO:0000256" key="1">
    <source>
        <dbReference type="SAM" id="MobiDB-lite"/>
    </source>
</evidence>
<feature type="compositionally biased region" description="Pro residues" evidence="1">
    <location>
        <begin position="64"/>
        <end position="74"/>
    </location>
</feature>
<dbReference type="SUPFAM" id="SSF51126">
    <property type="entry name" value="Pectin lyase-like"/>
    <property type="match status" value="1"/>
</dbReference>
<reference evidence="3 4" key="1">
    <citation type="submission" date="2024-09" db="EMBL/GenBank/DDBJ databases">
        <authorList>
            <person name="Sun Q."/>
            <person name="Mori K."/>
        </authorList>
    </citation>
    <scope>NUCLEOTIDE SEQUENCE [LARGE SCALE GENOMIC DNA]</scope>
    <source>
        <strain evidence="3 4">TBRC 2205</strain>
    </source>
</reference>
<dbReference type="EMBL" id="JBHLUE010000011">
    <property type="protein sequence ID" value="MFC0565566.1"/>
    <property type="molecule type" value="Genomic_DNA"/>
</dbReference>
<dbReference type="InterPro" id="IPR011050">
    <property type="entry name" value="Pectin_lyase_fold/virulence"/>
</dbReference>
<feature type="transmembrane region" description="Helical" evidence="2">
    <location>
        <begin position="24"/>
        <end position="44"/>
    </location>
</feature>
<protein>
    <recommendedName>
        <fullName evidence="5">Right handed beta helix domain-containing protein</fullName>
    </recommendedName>
</protein>
<sequence>MSTIHPGPSREAGRSLVREWARPILFGALVALCLALVVSGAFLASGGNRAPVAPHRRAATDAPAPLPEPPPSDAAPPDLVPGATPPTPISYWPGPTTTGVPAGTVLRNQTGTLNLRTAGQIVTNLNLTGCVNVYASNVQILKSRITCNSTTFAIRVITGAVKLLVQDVEVNGSGLTAAAICCSDVTVNRSNVYNTIDAIRLGNNTTVINSYIHGLMPQPGSHNDTLQTTGGTGILVQHNRLEPYNAALKNPFNACIMIGSEQAPAVINLLFTDNYCDGGNYSIGVRTDLVATNVRLTKCKYGRDFRYGIIARPNQTGIYFERSTNVWFDNGLPVLP</sequence>
<keyword evidence="2" id="KW-0812">Transmembrane</keyword>
<evidence type="ECO:0008006" key="5">
    <source>
        <dbReference type="Google" id="ProtNLM"/>
    </source>
</evidence>
<proteinExistence type="predicted"/>